<dbReference type="AlphaFoldDB" id="A0A8S1HSF0"/>
<comment type="similarity">
    <text evidence="2">Belongs to the acetyltransferase family. ECO subfamily.</text>
</comment>
<name>A0A8S1HSF0_9PELO</name>
<sequence length="322" mass="36451">MDVEPQKKRRLTDFFQPRSPKKKRLSESSGLKCPKEKIFDDVGSPKMFAARPKMPKLFVAAGDLKQRTLDAGQNVIGTVLCHECGMVYSVDCVKDRMHHDEFHNRLTDTKMLRISPQKYTSWLGKCAHLIDGRITIFRLDRHTNSALKAFLENIIETIVDEDIGYCGNELLWAPGRTVFACVNETFVQKSPLRILVSVLVTDRLVRAKIEGGKEEIKATREDRPIIGVDRIWTHSTARRKGLAAKMLRAACGRDAKMFPLTGGTLLRVAFSDLTANGRDFANDFEKNYLQNEDNNQEAEILKKGLLTYSDEDVSRASPVKIH</sequence>
<evidence type="ECO:0000256" key="5">
    <source>
        <dbReference type="ARBA" id="ARBA00022771"/>
    </source>
</evidence>
<keyword evidence="14" id="KW-1185">Reference proteome</keyword>
<proteinExistence type="inferred from homology"/>
<dbReference type="GO" id="GO:0005634">
    <property type="term" value="C:nucleus"/>
    <property type="evidence" value="ECO:0007669"/>
    <property type="project" value="UniProtKB-SubCell"/>
</dbReference>
<dbReference type="InterPro" id="IPR028005">
    <property type="entry name" value="AcTrfase_ESCO_Znf_dom"/>
</dbReference>
<keyword evidence="4" id="KW-0479">Metal-binding</keyword>
<dbReference type="PANTHER" id="PTHR45884">
    <property type="entry name" value="N-ACETYLTRANSFERASE ECO"/>
    <property type="match status" value="1"/>
</dbReference>
<evidence type="ECO:0000256" key="6">
    <source>
        <dbReference type="ARBA" id="ARBA00022833"/>
    </source>
</evidence>
<dbReference type="GO" id="GO:0007064">
    <property type="term" value="P:mitotic sister chromatid cohesion"/>
    <property type="evidence" value="ECO:0007669"/>
    <property type="project" value="TreeGrafter"/>
</dbReference>
<keyword evidence="8" id="KW-0131">Cell cycle</keyword>
<dbReference type="Pfam" id="PF13878">
    <property type="entry name" value="zf-C2H2_3"/>
    <property type="match status" value="1"/>
</dbReference>
<dbReference type="Proteomes" id="UP000835052">
    <property type="component" value="Unassembled WGS sequence"/>
</dbReference>
<feature type="region of interest" description="Disordered" evidence="10">
    <location>
        <begin position="1"/>
        <end position="30"/>
    </location>
</feature>
<comment type="subcellular location">
    <subcellularLocation>
        <location evidence="1">Nucleus</location>
    </subcellularLocation>
</comment>
<accession>A0A8S1HSF0</accession>
<evidence type="ECO:0000256" key="4">
    <source>
        <dbReference type="ARBA" id="ARBA00022723"/>
    </source>
</evidence>
<dbReference type="Pfam" id="PF13880">
    <property type="entry name" value="Acetyltransf_13"/>
    <property type="match status" value="1"/>
</dbReference>
<evidence type="ECO:0000259" key="11">
    <source>
        <dbReference type="Pfam" id="PF13878"/>
    </source>
</evidence>
<feature type="domain" description="N-acetyltransferase ESCO zinc-finger" evidence="11">
    <location>
        <begin position="66"/>
        <end position="105"/>
    </location>
</feature>
<comment type="caution">
    <text evidence="13">The sequence shown here is derived from an EMBL/GenBank/DDBJ whole genome shotgun (WGS) entry which is preliminary data.</text>
</comment>
<reference evidence="13" key="1">
    <citation type="submission" date="2020-10" db="EMBL/GenBank/DDBJ databases">
        <authorList>
            <person name="Kikuchi T."/>
        </authorList>
    </citation>
    <scope>NUCLEOTIDE SEQUENCE</scope>
    <source>
        <strain evidence="13">NKZ352</strain>
    </source>
</reference>
<gene>
    <name evidence="13" type="ORF">CAUJ_LOCUS13701</name>
</gene>
<evidence type="ECO:0008006" key="15">
    <source>
        <dbReference type="Google" id="ProtNLM"/>
    </source>
</evidence>
<dbReference type="OrthoDB" id="428854at2759"/>
<keyword evidence="3" id="KW-0808">Transferase</keyword>
<keyword evidence="6" id="KW-0862">Zinc</keyword>
<evidence type="ECO:0000256" key="1">
    <source>
        <dbReference type="ARBA" id="ARBA00004123"/>
    </source>
</evidence>
<dbReference type="PANTHER" id="PTHR45884:SF2">
    <property type="entry name" value="N-ACETYLTRANSFERASE ECO"/>
    <property type="match status" value="1"/>
</dbReference>
<dbReference type="InterPro" id="IPR028009">
    <property type="entry name" value="ESCO_Acetyltransf_dom"/>
</dbReference>
<dbReference type="GO" id="GO:0061733">
    <property type="term" value="F:protein-lysine-acetyltransferase activity"/>
    <property type="evidence" value="ECO:0007669"/>
    <property type="project" value="TreeGrafter"/>
</dbReference>
<evidence type="ECO:0000313" key="14">
    <source>
        <dbReference type="Proteomes" id="UP000835052"/>
    </source>
</evidence>
<protein>
    <recommendedName>
        <fullName evidence="15">N-acetyltransferase domain-containing protein</fullName>
    </recommendedName>
</protein>
<evidence type="ECO:0000256" key="2">
    <source>
        <dbReference type="ARBA" id="ARBA00005816"/>
    </source>
</evidence>
<evidence type="ECO:0000256" key="10">
    <source>
        <dbReference type="SAM" id="MobiDB-lite"/>
    </source>
</evidence>
<dbReference type="GO" id="GO:0008270">
    <property type="term" value="F:zinc ion binding"/>
    <property type="evidence" value="ECO:0007669"/>
    <property type="project" value="UniProtKB-KW"/>
</dbReference>
<feature type="domain" description="N-acetyltransferase ESCO acetyl-transferase" evidence="12">
    <location>
        <begin position="225"/>
        <end position="285"/>
    </location>
</feature>
<evidence type="ECO:0000256" key="3">
    <source>
        <dbReference type="ARBA" id="ARBA00022679"/>
    </source>
</evidence>
<evidence type="ECO:0000259" key="12">
    <source>
        <dbReference type="Pfam" id="PF13880"/>
    </source>
</evidence>
<evidence type="ECO:0000256" key="9">
    <source>
        <dbReference type="ARBA" id="ARBA00023315"/>
    </source>
</evidence>
<keyword evidence="9" id="KW-0012">Acyltransferase</keyword>
<evidence type="ECO:0000256" key="7">
    <source>
        <dbReference type="ARBA" id="ARBA00023242"/>
    </source>
</evidence>
<organism evidence="13 14">
    <name type="scientific">Caenorhabditis auriculariae</name>
    <dbReference type="NCBI Taxonomy" id="2777116"/>
    <lineage>
        <taxon>Eukaryota</taxon>
        <taxon>Metazoa</taxon>
        <taxon>Ecdysozoa</taxon>
        <taxon>Nematoda</taxon>
        <taxon>Chromadorea</taxon>
        <taxon>Rhabditida</taxon>
        <taxon>Rhabditina</taxon>
        <taxon>Rhabditomorpha</taxon>
        <taxon>Rhabditoidea</taxon>
        <taxon>Rhabditidae</taxon>
        <taxon>Peloderinae</taxon>
        <taxon>Caenorhabditis</taxon>
    </lineage>
</organism>
<evidence type="ECO:0000313" key="13">
    <source>
        <dbReference type="EMBL" id="CAD6197794.1"/>
    </source>
</evidence>
<keyword evidence="7" id="KW-0539">Nucleus</keyword>
<dbReference type="GO" id="GO:0000785">
    <property type="term" value="C:chromatin"/>
    <property type="evidence" value="ECO:0007669"/>
    <property type="project" value="TreeGrafter"/>
</dbReference>
<dbReference type="EMBL" id="CAJGYM010000105">
    <property type="protein sequence ID" value="CAD6197794.1"/>
    <property type="molecule type" value="Genomic_DNA"/>
</dbReference>
<keyword evidence="5" id="KW-0863">Zinc-finger</keyword>
<evidence type="ECO:0000256" key="8">
    <source>
        <dbReference type="ARBA" id="ARBA00023306"/>
    </source>
</evidence>